<evidence type="ECO:0008006" key="5">
    <source>
        <dbReference type="Google" id="ProtNLM"/>
    </source>
</evidence>
<accession>A0ABR4XBX4</accession>
<feature type="region of interest" description="Disordered" evidence="1">
    <location>
        <begin position="34"/>
        <end position="91"/>
    </location>
</feature>
<evidence type="ECO:0000313" key="4">
    <source>
        <dbReference type="Proteomes" id="UP000029990"/>
    </source>
</evidence>
<keyword evidence="4" id="KW-1185">Reference proteome</keyword>
<evidence type="ECO:0000313" key="3">
    <source>
        <dbReference type="EMBL" id="KGN29370.1"/>
    </source>
</evidence>
<dbReference type="EMBL" id="AVPI01000053">
    <property type="protein sequence ID" value="KGN29370.1"/>
    <property type="molecule type" value="Genomic_DNA"/>
</dbReference>
<feature type="compositionally biased region" description="Low complexity" evidence="1">
    <location>
        <begin position="49"/>
        <end position="73"/>
    </location>
</feature>
<name>A0ABR4XBX4_9MICO</name>
<keyword evidence="2" id="KW-0732">Signal</keyword>
<feature type="compositionally biased region" description="Polar residues" evidence="1">
    <location>
        <begin position="78"/>
        <end position="89"/>
    </location>
</feature>
<evidence type="ECO:0000256" key="2">
    <source>
        <dbReference type="SAM" id="SignalP"/>
    </source>
</evidence>
<sequence length="232" mass="23483">MTMSPRLPRPTIPYAVTAACVVGLLTACGSGAGGDGGSVGPSSMPPSSPSSSPSSSQSPGGPGSTTPSMPPSGRARPTTMSGRVTSTAGGCTVFKNDRDATVWVLIGETGTLRAGTAYRVEGVAMDAMDPACPQGLPFQVTRAIEVGFAEDLPVLPPPRPSGQTETLTGVVSAGVEAGCRVLQTDGGAFVLVGTVRVPEGRPVSVRGVRRDDVMTTCQQGPVFEVQTVLPVQ</sequence>
<reference evidence="3 4" key="1">
    <citation type="submission" date="2013-08" db="EMBL/GenBank/DDBJ databases">
        <title>The genome sequence of Knoellia flava.</title>
        <authorList>
            <person name="Zhu W."/>
            <person name="Wang G."/>
        </authorList>
    </citation>
    <scope>NUCLEOTIDE SEQUENCE [LARGE SCALE GENOMIC DNA]</scope>
    <source>
        <strain evidence="3 4">TL1</strain>
    </source>
</reference>
<protein>
    <recommendedName>
        <fullName evidence="5">Lipoprotein</fullName>
    </recommendedName>
</protein>
<dbReference type="Proteomes" id="UP000029990">
    <property type="component" value="Unassembled WGS sequence"/>
</dbReference>
<comment type="caution">
    <text evidence="3">The sequence shown here is derived from an EMBL/GenBank/DDBJ whole genome shotgun (WGS) entry which is preliminary data.</text>
</comment>
<feature type="signal peptide" evidence="2">
    <location>
        <begin position="1"/>
        <end position="32"/>
    </location>
</feature>
<organism evidence="3 4">
    <name type="scientific">Knoellia flava TL1</name>
    <dbReference type="NCBI Taxonomy" id="1385518"/>
    <lineage>
        <taxon>Bacteria</taxon>
        <taxon>Bacillati</taxon>
        <taxon>Actinomycetota</taxon>
        <taxon>Actinomycetes</taxon>
        <taxon>Micrococcales</taxon>
        <taxon>Intrasporangiaceae</taxon>
        <taxon>Knoellia</taxon>
    </lineage>
</organism>
<dbReference type="PROSITE" id="PS51257">
    <property type="entry name" value="PROKAR_LIPOPROTEIN"/>
    <property type="match status" value="1"/>
</dbReference>
<feature type="chain" id="PRO_5046307113" description="Lipoprotein" evidence="2">
    <location>
        <begin position="33"/>
        <end position="232"/>
    </location>
</feature>
<proteinExistence type="predicted"/>
<gene>
    <name evidence="3" type="ORF">N798_14270</name>
</gene>
<evidence type="ECO:0000256" key="1">
    <source>
        <dbReference type="SAM" id="MobiDB-lite"/>
    </source>
</evidence>